<comment type="similarity">
    <text evidence="3 8">Belongs to the inositol monophosphatase superfamily.</text>
</comment>
<accession>A0A7W5A8N2</accession>
<dbReference type="PANTHER" id="PTHR20854">
    <property type="entry name" value="INOSITOL MONOPHOSPHATASE"/>
    <property type="match status" value="1"/>
</dbReference>
<gene>
    <name evidence="10" type="ORF">FHS12_004370</name>
</gene>
<dbReference type="Proteomes" id="UP000577707">
    <property type="component" value="Unassembled WGS sequence"/>
</dbReference>
<dbReference type="SUPFAM" id="SSF56655">
    <property type="entry name" value="Carbohydrate phosphatase"/>
    <property type="match status" value="1"/>
</dbReference>
<sequence length="297" mass="31037">MTDRPEPSQPAPHGPAPKSGDLLALAVATARAAADLVRERAAGVVEVAATKSTATDVVTQADRDTEALIRRLIAQERPEDAFFGEEGVSTGSTTEFSGTSGVRWIVDPIDGTVNFLYGLPSYAVSIAAEYAGEVVAGAVVDVPHGTLYAAFRQPDGSVAAVKNGEPMAVRRPADLAQRLIATGFSYDAGLRRIQAEALVRFLPVVRDVRRIGSAALDICAVADGALDGYLEEGLHLWDHAAACLVAEAAGARWEATTGAGGRRFVLVAPVHGYDELRKAAVQAGFLPVESVPGVVPD</sequence>
<dbReference type="EC" id="3.1.3.25" evidence="8"/>
<evidence type="ECO:0000256" key="9">
    <source>
        <dbReference type="SAM" id="MobiDB-lite"/>
    </source>
</evidence>
<feature type="binding site" evidence="7">
    <location>
        <position position="110"/>
    </location>
    <ligand>
        <name>Mg(2+)</name>
        <dbReference type="ChEBI" id="CHEBI:18420"/>
        <label>1</label>
        <note>catalytic</note>
    </ligand>
</feature>
<dbReference type="InterPro" id="IPR000760">
    <property type="entry name" value="Inositol_monophosphatase-like"/>
</dbReference>
<comment type="cofactor">
    <cofactor evidence="2 7 8">
        <name>Mg(2+)</name>
        <dbReference type="ChEBI" id="CHEBI:18420"/>
    </cofactor>
</comment>
<dbReference type="Gene3D" id="3.40.190.80">
    <property type="match status" value="1"/>
</dbReference>
<feature type="binding site" evidence="7">
    <location>
        <position position="238"/>
    </location>
    <ligand>
        <name>Mg(2+)</name>
        <dbReference type="ChEBI" id="CHEBI:18420"/>
        <label>1</label>
        <note>catalytic</note>
    </ligand>
</feature>
<keyword evidence="6 7" id="KW-0460">Magnesium</keyword>
<keyword evidence="11" id="KW-1185">Reference proteome</keyword>
<evidence type="ECO:0000313" key="10">
    <source>
        <dbReference type="EMBL" id="MBB3091400.1"/>
    </source>
</evidence>
<evidence type="ECO:0000256" key="7">
    <source>
        <dbReference type="PIRSR" id="PIRSR600760-2"/>
    </source>
</evidence>
<dbReference type="GO" id="GO:0007165">
    <property type="term" value="P:signal transduction"/>
    <property type="evidence" value="ECO:0007669"/>
    <property type="project" value="TreeGrafter"/>
</dbReference>
<dbReference type="GO" id="GO:0006020">
    <property type="term" value="P:inositol metabolic process"/>
    <property type="evidence" value="ECO:0007669"/>
    <property type="project" value="TreeGrafter"/>
</dbReference>
<name>A0A7W5A8N2_9ACTN</name>
<dbReference type="PROSITE" id="PS00630">
    <property type="entry name" value="IMP_2"/>
    <property type="match status" value="1"/>
</dbReference>
<comment type="caution">
    <text evidence="10">The sequence shown here is derived from an EMBL/GenBank/DDBJ whole genome shotgun (WGS) entry which is preliminary data.</text>
</comment>
<evidence type="ECO:0000256" key="5">
    <source>
        <dbReference type="ARBA" id="ARBA00022801"/>
    </source>
</evidence>
<dbReference type="InterPro" id="IPR020583">
    <property type="entry name" value="Inositol_monoP_metal-BS"/>
</dbReference>
<feature type="binding site" evidence="7">
    <location>
        <position position="109"/>
    </location>
    <ligand>
        <name>Mg(2+)</name>
        <dbReference type="ChEBI" id="CHEBI:18420"/>
        <label>1</label>
        <note>catalytic</note>
    </ligand>
</feature>
<proteinExistence type="inferred from homology"/>
<evidence type="ECO:0000256" key="2">
    <source>
        <dbReference type="ARBA" id="ARBA00001946"/>
    </source>
</evidence>
<dbReference type="PRINTS" id="PR00377">
    <property type="entry name" value="IMPHPHTASES"/>
</dbReference>
<comment type="catalytic activity">
    <reaction evidence="1 8">
        <text>a myo-inositol phosphate + H2O = myo-inositol + phosphate</text>
        <dbReference type="Rhea" id="RHEA:24056"/>
        <dbReference type="ChEBI" id="CHEBI:15377"/>
        <dbReference type="ChEBI" id="CHEBI:17268"/>
        <dbReference type="ChEBI" id="CHEBI:43474"/>
        <dbReference type="ChEBI" id="CHEBI:84139"/>
        <dbReference type="EC" id="3.1.3.25"/>
    </reaction>
</comment>
<feature type="binding site" evidence="7">
    <location>
        <position position="85"/>
    </location>
    <ligand>
        <name>Mg(2+)</name>
        <dbReference type="ChEBI" id="CHEBI:18420"/>
        <label>1</label>
        <note>catalytic</note>
    </ligand>
</feature>
<feature type="binding site" evidence="7">
    <location>
        <position position="107"/>
    </location>
    <ligand>
        <name>Mg(2+)</name>
        <dbReference type="ChEBI" id="CHEBI:18420"/>
        <label>1</label>
        <note>catalytic</note>
    </ligand>
</feature>
<dbReference type="GO" id="GO:0046872">
    <property type="term" value="F:metal ion binding"/>
    <property type="evidence" value="ECO:0007669"/>
    <property type="project" value="UniProtKB-KW"/>
</dbReference>
<dbReference type="GO" id="GO:0046854">
    <property type="term" value="P:phosphatidylinositol phosphate biosynthetic process"/>
    <property type="evidence" value="ECO:0007669"/>
    <property type="project" value="InterPro"/>
</dbReference>
<feature type="region of interest" description="Disordered" evidence="9">
    <location>
        <begin position="1"/>
        <end position="20"/>
    </location>
</feature>
<evidence type="ECO:0000256" key="4">
    <source>
        <dbReference type="ARBA" id="ARBA00022723"/>
    </source>
</evidence>
<evidence type="ECO:0000256" key="8">
    <source>
        <dbReference type="RuleBase" id="RU364068"/>
    </source>
</evidence>
<dbReference type="RefSeq" id="WP_183549437.1">
    <property type="nucleotide sequence ID" value="NZ_BMQT01000011.1"/>
</dbReference>
<keyword evidence="5 8" id="KW-0378">Hydrolase</keyword>
<dbReference type="Pfam" id="PF00459">
    <property type="entry name" value="Inositol_P"/>
    <property type="match status" value="1"/>
</dbReference>
<protein>
    <recommendedName>
        <fullName evidence="8">Inositol-1-monophosphatase</fullName>
        <ecNumber evidence="8">3.1.3.25</ecNumber>
    </recommendedName>
</protein>
<dbReference type="CDD" id="cd01639">
    <property type="entry name" value="IMPase"/>
    <property type="match status" value="1"/>
</dbReference>
<evidence type="ECO:0000313" key="11">
    <source>
        <dbReference type="Proteomes" id="UP000577707"/>
    </source>
</evidence>
<evidence type="ECO:0000256" key="3">
    <source>
        <dbReference type="ARBA" id="ARBA00009759"/>
    </source>
</evidence>
<dbReference type="InterPro" id="IPR020550">
    <property type="entry name" value="Inositol_monophosphatase_CS"/>
</dbReference>
<evidence type="ECO:0000256" key="6">
    <source>
        <dbReference type="ARBA" id="ARBA00022842"/>
    </source>
</evidence>
<reference evidence="10 11" key="1">
    <citation type="submission" date="2020-08" db="EMBL/GenBank/DDBJ databases">
        <title>Genomic Encyclopedia of Type Strains, Phase III (KMG-III): the genomes of soil and plant-associated and newly described type strains.</title>
        <authorList>
            <person name="Whitman W."/>
        </authorList>
    </citation>
    <scope>NUCLEOTIDE SEQUENCE [LARGE SCALE GENOMIC DNA]</scope>
    <source>
        <strain evidence="10 11">CECT 3302</strain>
    </source>
</reference>
<evidence type="ECO:0000256" key="1">
    <source>
        <dbReference type="ARBA" id="ARBA00001033"/>
    </source>
</evidence>
<dbReference type="AlphaFoldDB" id="A0A7W5A8N2"/>
<organism evidence="10 11">
    <name type="scientific">Nocardioides albus</name>
    <dbReference type="NCBI Taxonomy" id="1841"/>
    <lineage>
        <taxon>Bacteria</taxon>
        <taxon>Bacillati</taxon>
        <taxon>Actinomycetota</taxon>
        <taxon>Actinomycetes</taxon>
        <taxon>Propionibacteriales</taxon>
        <taxon>Nocardioidaceae</taxon>
        <taxon>Nocardioides</taxon>
    </lineage>
</organism>
<dbReference type="EMBL" id="JACHXG010000010">
    <property type="protein sequence ID" value="MBB3091400.1"/>
    <property type="molecule type" value="Genomic_DNA"/>
</dbReference>
<dbReference type="GO" id="GO:0008934">
    <property type="term" value="F:inositol monophosphate 1-phosphatase activity"/>
    <property type="evidence" value="ECO:0007669"/>
    <property type="project" value="InterPro"/>
</dbReference>
<keyword evidence="4 7" id="KW-0479">Metal-binding</keyword>
<dbReference type="Gene3D" id="3.30.540.10">
    <property type="entry name" value="Fructose-1,6-Bisphosphatase, subunit A, domain 1"/>
    <property type="match status" value="1"/>
</dbReference>
<dbReference type="InterPro" id="IPR033942">
    <property type="entry name" value="IMPase"/>
</dbReference>
<dbReference type="PANTHER" id="PTHR20854:SF4">
    <property type="entry name" value="INOSITOL-1-MONOPHOSPHATASE-RELATED"/>
    <property type="match status" value="1"/>
</dbReference>
<dbReference type="PROSITE" id="PS00629">
    <property type="entry name" value="IMP_1"/>
    <property type="match status" value="1"/>
</dbReference>